<reference evidence="1 2" key="1">
    <citation type="submission" date="2015-09" db="EMBL/GenBank/DDBJ databases">
        <title>Genome of Desulfovibrio dechloracetivorans BerOc1, a mercury methylating strain isolated from highly hydrocarbons and metals contaminated coastal sediments.</title>
        <authorList>
            <person name="Goni Urriza M."/>
            <person name="Gassie C."/>
            <person name="Bouchez O."/>
            <person name="Klopp C."/>
            <person name="Ranchou-Peyruse A."/>
            <person name="Remy G."/>
        </authorList>
    </citation>
    <scope>NUCLEOTIDE SEQUENCE [LARGE SCALE GENOMIC DNA]</scope>
    <source>
        <strain evidence="1 2">BerOc1</strain>
    </source>
</reference>
<keyword evidence="2" id="KW-1185">Reference proteome</keyword>
<evidence type="ECO:0000313" key="1">
    <source>
        <dbReference type="EMBL" id="OIQ49068.1"/>
    </source>
</evidence>
<dbReference type="Proteomes" id="UP000181901">
    <property type="component" value="Unassembled WGS sequence"/>
</dbReference>
<accession>A0A1J5MT85</accession>
<dbReference type="AlphaFoldDB" id="A0A1J5MT85"/>
<gene>
    <name evidence="1" type="ORF">BerOc1_00988</name>
</gene>
<protein>
    <submittedName>
        <fullName evidence="1">Uncharacterized protein</fullName>
    </submittedName>
</protein>
<sequence>MIRHPLPGTRAGRFAPHAYVPLFRRAALVYNDTRYLDYLDALDERKLARETSFIAY</sequence>
<proteinExistence type="predicted"/>
<name>A0A1J5MT85_9BACT</name>
<dbReference type="RefSeq" id="WP_165610783.1">
    <property type="nucleotide sequence ID" value="NZ_LKAQ01000004.1"/>
</dbReference>
<evidence type="ECO:0000313" key="2">
    <source>
        <dbReference type="Proteomes" id="UP000181901"/>
    </source>
</evidence>
<dbReference type="EMBL" id="LKAQ01000004">
    <property type="protein sequence ID" value="OIQ49068.1"/>
    <property type="molecule type" value="Genomic_DNA"/>
</dbReference>
<organism evidence="1 2">
    <name type="scientific">Pseudodesulfovibrio hydrargyri</name>
    <dbReference type="NCBI Taxonomy" id="2125990"/>
    <lineage>
        <taxon>Bacteria</taxon>
        <taxon>Pseudomonadati</taxon>
        <taxon>Thermodesulfobacteriota</taxon>
        <taxon>Desulfovibrionia</taxon>
        <taxon>Desulfovibrionales</taxon>
        <taxon>Desulfovibrionaceae</taxon>
    </lineage>
</organism>
<comment type="caution">
    <text evidence="1">The sequence shown here is derived from an EMBL/GenBank/DDBJ whole genome shotgun (WGS) entry which is preliminary data.</text>
</comment>